<dbReference type="EMBL" id="CDGJ01000037">
    <property type="protein sequence ID" value="CEJ07001.1"/>
    <property type="molecule type" value="Genomic_DNA"/>
</dbReference>
<evidence type="ECO:0000313" key="1">
    <source>
        <dbReference type="EMBL" id="CAA7601514.1"/>
    </source>
</evidence>
<evidence type="ECO:0000313" key="3">
    <source>
        <dbReference type="Proteomes" id="UP001071230"/>
    </source>
</evidence>
<dbReference type="EMBL" id="LR746496">
    <property type="protein sequence ID" value="CAA7601514.1"/>
    <property type="molecule type" value="Genomic_DNA"/>
</dbReference>
<dbReference type="RefSeq" id="WP_240985034.1">
    <property type="nucleotide sequence ID" value="NZ_CDGJ01000037.1"/>
</dbReference>
<name>A0A8S0WNX2_9FIRM</name>
<keyword evidence="3" id="KW-1185">Reference proteome</keyword>
<dbReference type="Proteomes" id="UP001071230">
    <property type="component" value="Unassembled WGS sequence"/>
</dbReference>
<protein>
    <submittedName>
        <fullName evidence="1">Uncharacterized protein</fullName>
    </submittedName>
</protein>
<accession>A0A8S0WNX2</accession>
<organism evidence="1">
    <name type="scientific">Acididesulfobacillus acetoxydans</name>
    <dbReference type="NCBI Taxonomy" id="1561005"/>
    <lineage>
        <taxon>Bacteria</taxon>
        <taxon>Bacillati</taxon>
        <taxon>Bacillota</taxon>
        <taxon>Clostridia</taxon>
        <taxon>Eubacteriales</taxon>
        <taxon>Peptococcaceae</taxon>
        <taxon>Acididesulfobacillus</taxon>
    </lineage>
</organism>
<dbReference type="Proteomes" id="UP000836597">
    <property type="component" value="Chromosome"/>
</dbReference>
<dbReference type="KEGG" id="aacx:DEACI_2181"/>
<reference evidence="1" key="2">
    <citation type="submission" date="2020-01" db="EMBL/GenBank/DDBJ databases">
        <authorList>
            <person name="Hornung B."/>
        </authorList>
    </citation>
    <scope>NUCLEOTIDE SEQUENCE</scope>
    <source>
        <strain evidence="1">PacBioINE</strain>
    </source>
</reference>
<proteinExistence type="predicted"/>
<reference evidence="2" key="1">
    <citation type="submission" date="2014-11" db="EMBL/GenBank/DDBJ databases">
        <authorList>
            <person name="Hornung B.V."/>
        </authorList>
    </citation>
    <scope>NUCLEOTIDE SEQUENCE</scope>
    <source>
        <strain evidence="2">INE</strain>
    </source>
</reference>
<sequence>MKPVYIRTDYPSGRSHLLLKVLDSPDPELNHFLLVLSRKGMLWVDVFWAYDAEAEHYSHTVAEQEFWHTFREWRLGGISLGNNETVAQFLSHKRLFARQAGAACPFQNRNPGPLGQI</sequence>
<evidence type="ECO:0000313" key="2">
    <source>
        <dbReference type="EMBL" id="CEJ07001.1"/>
    </source>
</evidence>
<gene>
    <name evidence="2" type="ORF">DEACI_1455</name>
    <name evidence="1" type="ORF">DEACI_2181</name>
</gene>
<dbReference type="AlphaFoldDB" id="A0A8S0WNX2"/>